<dbReference type="InterPro" id="IPR004364">
    <property type="entry name" value="Aa-tRNA-synt_II"/>
</dbReference>
<dbReference type="EMBL" id="FOSH01000017">
    <property type="protein sequence ID" value="SFK63720.1"/>
    <property type="molecule type" value="Genomic_DNA"/>
</dbReference>
<dbReference type="FunFam" id="3.30.930.10:FF:000017">
    <property type="entry name" value="Elongation factor P--(R)-beta-lysine ligase"/>
    <property type="match status" value="1"/>
</dbReference>
<dbReference type="Gene3D" id="3.30.930.10">
    <property type="entry name" value="Bira Bifunctional Protein, Domain 2"/>
    <property type="match status" value="1"/>
</dbReference>
<dbReference type="SUPFAM" id="SSF55681">
    <property type="entry name" value="Class II aaRS and biotin synthetases"/>
    <property type="match status" value="1"/>
</dbReference>
<dbReference type="NCBIfam" id="TIGR00462">
    <property type="entry name" value="genX"/>
    <property type="match status" value="1"/>
</dbReference>
<dbReference type="InterPro" id="IPR004525">
    <property type="entry name" value="EpmA"/>
</dbReference>
<dbReference type="NCBIfam" id="NF006828">
    <property type="entry name" value="PRK09350.1"/>
    <property type="match status" value="1"/>
</dbReference>
<feature type="domain" description="Aminoacyl-transfer RNA synthetases class-II family profile" evidence="6">
    <location>
        <begin position="25"/>
        <end position="308"/>
    </location>
</feature>
<dbReference type="RefSeq" id="WP_091715377.1">
    <property type="nucleotide sequence ID" value="NZ_FOSH01000017.1"/>
</dbReference>
<dbReference type="OrthoDB" id="9802326at2"/>
<organism evidence="7 8">
    <name type="scientific">Methylophaga sulfidovorans</name>
    <dbReference type="NCBI Taxonomy" id="45496"/>
    <lineage>
        <taxon>Bacteria</taxon>
        <taxon>Pseudomonadati</taxon>
        <taxon>Pseudomonadota</taxon>
        <taxon>Gammaproteobacteria</taxon>
        <taxon>Thiotrichales</taxon>
        <taxon>Piscirickettsiaceae</taxon>
        <taxon>Methylophaga</taxon>
    </lineage>
</organism>
<dbReference type="Pfam" id="PF00152">
    <property type="entry name" value="tRNA-synt_2"/>
    <property type="match status" value="1"/>
</dbReference>
<evidence type="ECO:0000259" key="6">
    <source>
        <dbReference type="PROSITE" id="PS50862"/>
    </source>
</evidence>
<dbReference type="STRING" id="45496.SAMN04488079_11741"/>
<dbReference type="GO" id="GO:0005524">
    <property type="term" value="F:ATP binding"/>
    <property type="evidence" value="ECO:0007669"/>
    <property type="project" value="UniProtKB-KW"/>
</dbReference>
<evidence type="ECO:0000313" key="8">
    <source>
        <dbReference type="Proteomes" id="UP000198924"/>
    </source>
</evidence>
<accession>A0A1I4B5S8</accession>
<evidence type="ECO:0000256" key="4">
    <source>
        <dbReference type="ARBA" id="ARBA00022840"/>
    </source>
</evidence>
<evidence type="ECO:0000256" key="5">
    <source>
        <dbReference type="ARBA" id="ARBA00052794"/>
    </source>
</evidence>
<dbReference type="AlphaFoldDB" id="A0A1I4B5S8"/>
<dbReference type="PROSITE" id="PS50862">
    <property type="entry name" value="AA_TRNA_LIGASE_II"/>
    <property type="match status" value="1"/>
</dbReference>
<evidence type="ECO:0000256" key="1">
    <source>
        <dbReference type="ARBA" id="ARBA00011738"/>
    </source>
</evidence>
<dbReference type="GO" id="GO:0005829">
    <property type="term" value="C:cytosol"/>
    <property type="evidence" value="ECO:0007669"/>
    <property type="project" value="TreeGrafter"/>
</dbReference>
<keyword evidence="4" id="KW-0067">ATP-binding</keyword>
<dbReference type="PANTHER" id="PTHR42918">
    <property type="entry name" value="LYSYL-TRNA SYNTHETASE"/>
    <property type="match status" value="1"/>
</dbReference>
<gene>
    <name evidence="7" type="ORF">SAMN04488079_11741</name>
</gene>
<keyword evidence="8" id="KW-1185">Reference proteome</keyword>
<dbReference type="InterPro" id="IPR045864">
    <property type="entry name" value="aa-tRNA-synth_II/BPL/LPL"/>
</dbReference>
<dbReference type="GO" id="GO:0000049">
    <property type="term" value="F:tRNA binding"/>
    <property type="evidence" value="ECO:0007669"/>
    <property type="project" value="TreeGrafter"/>
</dbReference>
<dbReference type="InterPro" id="IPR018149">
    <property type="entry name" value="Lys-tRNA-synth_II_C"/>
</dbReference>
<comment type="catalytic activity">
    <reaction evidence="5">
        <text>D-beta-lysine + L-lysyl-[protein] + ATP = N(6)-((3R)-3,6-diaminohexanoyl)-L-lysyl-[protein] + AMP + diphosphate + H(+)</text>
        <dbReference type="Rhea" id="RHEA:83435"/>
        <dbReference type="Rhea" id="RHEA-COMP:9752"/>
        <dbReference type="Rhea" id="RHEA-COMP:20131"/>
        <dbReference type="ChEBI" id="CHEBI:15378"/>
        <dbReference type="ChEBI" id="CHEBI:29969"/>
        <dbReference type="ChEBI" id="CHEBI:30616"/>
        <dbReference type="ChEBI" id="CHEBI:33019"/>
        <dbReference type="ChEBI" id="CHEBI:84138"/>
        <dbReference type="ChEBI" id="CHEBI:156053"/>
        <dbReference type="ChEBI" id="CHEBI:456215"/>
    </reaction>
    <physiologicalReaction direction="left-to-right" evidence="5">
        <dbReference type="Rhea" id="RHEA:83436"/>
    </physiologicalReaction>
</comment>
<dbReference type="GO" id="GO:0004824">
    <property type="term" value="F:lysine-tRNA ligase activity"/>
    <property type="evidence" value="ECO:0007669"/>
    <property type="project" value="InterPro"/>
</dbReference>
<dbReference type="InterPro" id="IPR006195">
    <property type="entry name" value="aa-tRNA-synth_II"/>
</dbReference>
<dbReference type="GO" id="GO:0006430">
    <property type="term" value="P:lysyl-tRNA aminoacylation"/>
    <property type="evidence" value="ECO:0007669"/>
    <property type="project" value="InterPro"/>
</dbReference>
<sequence length="326" mass="36790">MYDKDWQPSASLDHLKRRAQFLTEIRRFFYQRDVLEVDTPILSHAAPTAPYLDSFTTQYIAAGGQKTPCYLQTSPEFAMKRLLAAGLGDIYQIAKVFRNGEQGRHHSPEFTMLEWYRPSLSYHQLMAEVDDLLQSVVALPAAIKMSYQQVFSEYLAIDVSTVSEQQLKQLAMSRLTSLPEDWQADKDGWLELLMSELIEPQLASSGCPYIIYDFPASQAQLAKLHRSEDGNTVAARFEVYAQGLELANGYDECLDAEELSQRFTEDNLIRQQQGKATMPIDQHLMAAINSGLPACTGVAIGVDRLLMLKLGVKDINDVTSFRFEQS</sequence>
<protein>
    <submittedName>
        <fullName evidence="7">Lysyl-tRNA synthetase, class 2</fullName>
    </submittedName>
</protein>
<reference evidence="8" key="1">
    <citation type="submission" date="2016-10" db="EMBL/GenBank/DDBJ databases">
        <authorList>
            <person name="Varghese N."/>
            <person name="Submissions S."/>
        </authorList>
    </citation>
    <scope>NUCLEOTIDE SEQUENCE [LARGE SCALE GENOMIC DNA]</scope>
    <source>
        <strain evidence="8">DSM 11578</strain>
    </source>
</reference>
<proteinExistence type="predicted"/>
<keyword evidence="7" id="KW-0030">Aminoacyl-tRNA synthetase</keyword>
<evidence type="ECO:0000256" key="2">
    <source>
        <dbReference type="ARBA" id="ARBA00022598"/>
    </source>
</evidence>
<dbReference type="Proteomes" id="UP000198924">
    <property type="component" value="Unassembled WGS sequence"/>
</dbReference>
<evidence type="ECO:0000313" key="7">
    <source>
        <dbReference type="EMBL" id="SFK63720.1"/>
    </source>
</evidence>
<dbReference type="PRINTS" id="PR00982">
    <property type="entry name" value="TRNASYNTHLYS"/>
</dbReference>
<evidence type="ECO:0000256" key="3">
    <source>
        <dbReference type="ARBA" id="ARBA00022741"/>
    </source>
</evidence>
<name>A0A1I4B5S8_9GAMM</name>
<comment type="subunit">
    <text evidence="1">Homodimer.</text>
</comment>
<keyword evidence="2" id="KW-0436">Ligase</keyword>
<dbReference type="PANTHER" id="PTHR42918:SF6">
    <property type="entry name" value="ELONGATION FACTOR P--(R)-BETA-LYSINE LIGASE"/>
    <property type="match status" value="1"/>
</dbReference>
<keyword evidence="3" id="KW-0547">Nucleotide-binding</keyword>